<dbReference type="GO" id="GO:0022625">
    <property type="term" value="C:cytosolic large ribosomal subunit"/>
    <property type="evidence" value="ECO:0007669"/>
    <property type="project" value="TreeGrafter"/>
</dbReference>
<dbReference type="FunFam" id="2.40.30.10:FF:000004">
    <property type="entry name" value="50S ribosomal protein L3"/>
    <property type="match status" value="1"/>
</dbReference>
<evidence type="ECO:0000256" key="1">
    <source>
        <dbReference type="ARBA" id="ARBA00006540"/>
    </source>
</evidence>
<protein>
    <recommendedName>
        <fullName evidence="6 8">50S ribosomal protein L3</fullName>
    </recommendedName>
</protein>
<dbReference type="PANTHER" id="PTHR11229:SF16">
    <property type="entry name" value="LARGE RIBOSOMAL SUBUNIT PROTEIN UL3C"/>
    <property type="match status" value="1"/>
</dbReference>
<keyword evidence="4 7" id="KW-0689">Ribosomal protein</keyword>
<dbReference type="GO" id="GO:0006412">
    <property type="term" value="P:translation"/>
    <property type="evidence" value="ECO:0007669"/>
    <property type="project" value="UniProtKB-UniRule"/>
</dbReference>
<dbReference type="Pfam" id="PF00297">
    <property type="entry name" value="Ribosomal_L3"/>
    <property type="match status" value="1"/>
</dbReference>
<evidence type="ECO:0000256" key="8">
    <source>
        <dbReference type="RuleBase" id="RU003906"/>
    </source>
</evidence>
<feature type="non-terminal residue" evidence="10">
    <location>
        <position position="1"/>
    </location>
</feature>
<dbReference type="InterPro" id="IPR019927">
    <property type="entry name" value="Ribosomal_uL3_bac/org-type"/>
</dbReference>
<name>W4LUZ3_ENTF1</name>
<accession>W4LUZ3</accession>
<feature type="compositionally biased region" description="Basic residues" evidence="9">
    <location>
        <begin position="54"/>
        <end position="66"/>
    </location>
</feature>
<gene>
    <name evidence="10" type="ORF">ETSY1_06425</name>
</gene>
<dbReference type="InterPro" id="IPR019926">
    <property type="entry name" value="Ribosomal_uL3_CS"/>
</dbReference>
<evidence type="ECO:0000256" key="4">
    <source>
        <dbReference type="ARBA" id="ARBA00022980"/>
    </source>
</evidence>
<dbReference type="PATRIC" id="fig|1429438.4.peg.1416"/>
<sequence>GSVTPKRWLREFRVDHSTLEALEEGQEVTGDIFTEIQRVDVTGTSKGRGFSGVMKRHGFGGKPRTHGTHESFRGGGAVGAGADPGRIFKNTRMAGQYGNTQVTIRNLEVVRFVADQNLLLIKGAVPGPNGGMVCVRASKKQPR</sequence>
<evidence type="ECO:0000256" key="7">
    <source>
        <dbReference type="RuleBase" id="RU003905"/>
    </source>
</evidence>
<proteinExistence type="inferred from homology"/>
<evidence type="ECO:0000256" key="6">
    <source>
        <dbReference type="NCBIfam" id="TIGR03625"/>
    </source>
</evidence>
<comment type="function">
    <text evidence="8">One of the primary rRNA binding proteins, it binds directly near the 3'-end of the 23S rRNA, where it nucleates assembly of the 50S subunit.</text>
</comment>
<keyword evidence="5 7" id="KW-0687">Ribonucleoprotein</keyword>
<dbReference type="Proteomes" id="UP000019141">
    <property type="component" value="Unassembled WGS sequence"/>
</dbReference>
<dbReference type="HOGENOM" id="CLU_1800424_0_0_7"/>
<evidence type="ECO:0000313" key="10">
    <source>
        <dbReference type="EMBL" id="ETX01710.1"/>
    </source>
</evidence>
<evidence type="ECO:0000256" key="9">
    <source>
        <dbReference type="SAM" id="MobiDB-lite"/>
    </source>
</evidence>
<keyword evidence="2 8" id="KW-0699">rRNA-binding</keyword>
<comment type="similarity">
    <text evidence="1 7">Belongs to the universal ribosomal protein uL3 family.</text>
</comment>
<dbReference type="GO" id="GO:0019843">
    <property type="term" value="F:rRNA binding"/>
    <property type="evidence" value="ECO:0007669"/>
    <property type="project" value="UniProtKB-KW"/>
</dbReference>
<dbReference type="PROSITE" id="PS00474">
    <property type="entry name" value="RIBOSOMAL_L3"/>
    <property type="match status" value="1"/>
</dbReference>
<feature type="region of interest" description="Disordered" evidence="9">
    <location>
        <begin position="50"/>
        <end position="78"/>
    </location>
</feature>
<dbReference type="AlphaFoldDB" id="W4LUZ3"/>
<evidence type="ECO:0000256" key="2">
    <source>
        <dbReference type="ARBA" id="ARBA00022730"/>
    </source>
</evidence>
<evidence type="ECO:0000256" key="5">
    <source>
        <dbReference type="ARBA" id="ARBA00023274"/>
    </source>
</evidence>
<dbReference type="InterPro" id="IPR000597">
    <property type="entry name" value="Ribosomal_uL3"/>
</dbReference>
<evidence type="ECO:0000313" key="11">
    <source>
        <dbReference type="Proteomes" id="UP000019141"/>
    </source>
</evidence>
<dbReference type="GO" id="GO:0003735">
    <property type="term" value="F:structural constituent of ribosome"/>
    <property type="evidence" value="ECO:0007669"/>
    <property type="project" value="UniProtKB-UniRule"/>
</dbReference>
<reference evidence="10 11" key="1">
    <citation type="journal article" date="2014" name="Nature">
        <title>An environmental bacterial taxon with a large and distinct metabolic repertoire.</title>
        <authorList>
            <person name="Wilson M.C."/>
            <person name="Mori T."/>
            <person name="Ruckert C."/>
            <person name="Uria A.R."/>
            <person name="Helf M.J."/>
            <person name="Takada K."/>
            <person name="Gernert C."/>
            <person name="Steffens U.A."/>
            <person name="Heycke N."/>
            <person name="Schmitt S."/>
            <person name="Rinke C."/>
            <person name="Helfrich E.J."/>
            <person name="Brachmann A.O."/>
            <person name="Gurgui C."/>
            <person name="Wakimoto T."/>
            <person name="Kracht M."/>
            <person name="Crusemann M."/>
            <person name="Hentschel U."/>
            <person name="Abe I."/>
            <person name="Matsunaga S."/>
            <person name="Kalinowski J."/>
            <person name="Takeyama H."/>
            <person name="Piel J."/>
        </authorList>
    </citation>
    <scope>NUCLEOTIDE SEQUENCE [LARGE SCALE GENOMIC DNA]</scope>
    <source>
        <strain evidence="11">TSY1</strain>
    </source>
</reference>
<dbReference type="EMBL" id="AZHW01000207">
    <property type="protein sequence ID" value="ETX01710.1"/>
    <property type="molecule type" value="Genomic_DNA"/>
</dbReference>
<comment type="caution">
    <text evidence="10">The sequence shown here is derived from an EMBL/GenBank/DDBJ whole genome shotgun (WGS) entry which is preliminary data.</text>
</comment>
<keyword evidence="11" id="KW-1185">Reference proteome</keyword>
<dbReference type="Gene3D" id="2.40.30.10">
    <property type="entry name" value="Translation factors"/>
    <property type="match status" value="1"/>
</dbReference>
<dbReference type="PANTHER" id="PTHR11229">
    <property type="entry name" value="50S RIBOSOMAL PROTEIN L3"/>
    <property type="match status" value="1"/>
</dbReference>
<keyword evidence="3 8" id="KW-0694">RNA-binding</keyword>
<dbReference type="NCBIfam" id="TIGR03625">
    <property type="entry name" value="L3_bact"/>
    <property type="match status" value="1"/>
</dbReference>
<evidence type="ECO:0000256" key="3">
    <source>
        <dbReference type="ARBA" id="ARBA00022884"/>
    </source>
</evidence>
<dbReference type="InterPro" id="IPR009000">
    <property type="entry name" value="Transl_B-barrel_sf"/>
</dbReference>
<comment type="subunit">
    <text evidence="8">Part of the 50S ribosomal subunit. Forms a cluster with proteins L14 and L19.</text>
</comment>
<dbReference type="SUPFAM" id="SSF50447">
    <property type="entry name" value="Translation proteins"/>
    <property type="match status" value="1"/>
</dbReference>
<organism evidence="10 11">
    <name type="scientific">Entotheonella factor</name>
    <dbReference type="NCBI Taxonomy" id="1429438"/>
    <lineage>
        <taxon>Bacteria</taxon>
        <taxon>Pseudomonadati</taxon>
        <taxon>Nitrospinota/Tectimicrobiota group</taxon>
        <taxon>Candidatus Tectimicrobiota</taxon>
        <taxon>Candidatus Entotheonellia</taxon>
        <taxon>Candidatus Entotheonellales</taxon>
        <taxon>Candidatus Entotheonellaceae</taxon>
        <taxon>Candidatus Entotheonella</taxon>
    </lineage>
</organism>